<reference evidence="2 3" key="1">
    <citation type="submission" date="2019-09" db="EMBL/GenBank/DDBJ databases">
        <title>The hologenome of the rock-dwelling lichen Lasallia pustulata.</title>
        <authorList>
            <person name="Greshake Tzovaras B."/>
            <person name="Segers F."/>
            <person name="Bicker A."/>
            <person name="Dal Grande F."/>
            <person name="Otte J."/>
            <person name="Hankeln T."/>
            <person name="Schmitt I."/>
            <person name="Ebersberger I."/>
        </authorList>
    </citation>
    <scope>NUCLEOTIDE SEQUENCE [LARGE SCALE GENOMIC DNA]</scope>
    <source>
        <strain evidence="2">A1-1</strain>
    </source>
</reference>
<evidence type="ECO:0000313" key="2">
    <source>
        <dbReference type="EMBL" id="KAA6416170.1"/>
    </source>
</evidence>
<sequence length="84" mass="9329">MSWSCWGGPRPPEDIWSEPRSPEHLDRCNEYGDKPLSISHERPHHCDAQPASSGGSERPSKLLTGFDHGTTKSSVAYTGYTFVL</sequence>
<name>A0A5M8Q440_9LECA</name>
<accession>A0A5M8Q440</accession>
<proteinExistence type="predicted"/>
<feature type="region of interest" description="Disordered" evidence="1">
    <location>
        <begin position="1"/>
        <end position="68"/>
    </location>
</feature>
<evidence type="ECO:0000313" key="3">
    <source>
        <dbReference type="Proteomes" id="UP000324767"/>
    </source>
</evidence>
<organism evidence="2 3">
    <name type="scientific">Lasallia pustulata</name>
    <dbReference type="NCBI Taxonomy" id="136370"/>
    <lineage>
        <taxon>Eukaryota</taxon>
        <taxon>Fungi</taxon>
        <taxon>Dikarya</taxon>
        <taxon>Ascomycota</taxon>
        <taxon>Pezizomycotina</taxon>
        <taxon>Lecanoromycetes</taxon>
        <taxon>OSLEUM clade</taxon>
        <taxon>Umbilicariomycetidae</taxon>
        <taxon>Umbilicariales</taxon>
        <taxon>Umbilicariaceae</taxon>
        <taxon>Lasallia</taxon>
    </lineage>
</organism>
<gene>
    <name evidence="2" type="ORF">FRX48_00890</name>
</gene>
<feature type="compositionally biased region" description="Basic and acidic residues" evidence="1">
    <location>
        <begin position="20"/>
        <end position="47"/>
    </location>
</feature>
<dbReference type="Proteomes" id="UP000324767">
    <property type="component" value="Unassembled WGS sequence"/>
</dbReference>
<dbReference type="AlphaFoldDB" id="A0A5M8Q440"/>
<comment type="caution">
    <text evidence="2">The sequence shown here is derived from an EMBL/GenBank/DDBJ whole genome shotgun (WGS) entry which is preliminary data.</text>
</comment>
<evidence type="ECO:0000256" key="1">
    <source>
        <dbReference type="SAM" id="MobiDB-lite"/>
    </source>
</evidence>
<protein>
    <submittedName>
        <fullName evidence="2">Uncharacterized protein</fullName>
    </submittedName>
</protein>
<dbReference type="EMBL" id="VXIT01000001">
    <property type="protein sequence ID" value="KAA6416170.1"/>
    <property type="molecule type" value="Genomic_DNA"/>
</dbReference>